<dbReference type="InterPro" id="IPR013655">
    <property type="entry name" value="PAS_fold_3"/>
</dbReference>
<feature type="domain" description="Response regulatory" evidence="16">
    <location>
        <begin position="993"/>
        <end position="1113"/>
    </location>
</feature>
<reference evidence="20 21" key="1">
    <citation type="submission" date="2021-03" db="EMBL/GenBank/DDBJ databases">
        <title>novel species isolated from a fishpond in China.</title>
        <authorList>
            <person name="Lu H."/>
            <person name="Cai Z."/>
        </authorList>
    </citation>
    <scope>NUCLEOTIDE SEQUENCE [LARGE SCALE GENOMIC DNA]</scope>
    <source>
        <strain evidence="20 21">JCM 31546</strain>
    </source>
</reference>
<dbReference type="Pfam" id="PF13426">
    <property type="entry name" value="PAS_9"/>
    <property type="match status" value="1"/>
</dbReference>
<dbReference type="InterPro" id="IPR003661">
    <property type="entry name" value="HisK_dim/P_dom"/>
</dbReference>
<dbReference type="Gene3D" id="3.40.50.2300">
    <property type="match status" value="2"/>
</dbReference>
<dbReference type="PROSITE" id="PS50113">
    <property type="entry name" value="PAC"/>
    <property type="match status" value="2"/>
</dbReference>
<keyword evidence="14" id="KW-0175">Coiled coil</keyword>
<dbReference type="InterPro" id="IPR005467">
    <property type="entry name" value="His_kinase_dom"/>
</dbReference>
<dbReference type="SMART" id="SM00388">
    <property type="entry name" value="HisKA"/>
    <property type="match status" value="1"/>
</dbReference>
<keyword evidence="7" id="KW-0547">Nucleotide-binding</keyword>
<dbReference type="InterPro" id="IPR013656">
    <property type="entry name" value="PAS_4"/>
</dbReference>
<comment type="catalytic activity">
    <reaction evidence="1">
        <text>ATP + protein L-histidine = ADP + protein N-phospho-L-histidine.</text>
        <dbReference type="EC" id="2.7.13.3"/>
    </reaction>
</comment>
<evidence type="ECO:0000256" key="4">
    <source>
        <dbReference type="ARBA" id="ARBA00022475"/>
    </source>
</evidence>
<dbReference type="PANTHER" id="PTHR45339">
    <property type="entry name" value="HYBRID SIGNAL TRANSDUCTION HISTIDINE KINASE J"/>
    <property type="match status" value="1"/>
</dbReference>
<evidence type="ECO:0000256" key="11">
    <source>
        <dbReference type="ARBA" id="ARBA00023136"/>
    </source>
</evidence>
<dbReference type="Gene3D" id="3.30.565.10">
    <property type="entry name" value="Histidine kinase-like ATPase, C-terminal domain"/>
    <property type="match status" value="1"/>
</dbReference>
<dbReference type="EC" id="2.7.13.3" evidence="3"/>
<evidence type="ECO:0000256" key="13">
    <source>
        <dbReference type="PROSITE-ProRule" id="PRU00169"/>
    </source>
</evidence>
<evidence type="ECO:0000256" key="1">
    <source>
        <dbReference type="ARBA" id="ARBA00000085"/>
    </source>
</evidence>
<evidence type="ECO:0000256" key="8">
    <source>
        <dbReference type="ARBA" id="ARBA00022840"/>
    </source>
</evidence>
<dbReference type="CDD" id="cd00130">
    <property type="entry name" value="PAS"/>
    <property type="match status" value="3"/>
</dbReference>
<name>A0ABS3BQR4_9BACT</name>
<feature type="domain" description="PAS" evidence="17">
    <location>
        <begin position="96"/>
        <end position="166"/>
    </location>
</feature>
<dbReference type="SMART" id="SM00091">
    <property type="entry name" value="PAS"/>
    <property type="match status" value="4"/>
</dbReference>
<evidence type="ECO:0000259" key="17">
    <source>
        <dbReference type="PROSITE" id="PS50112"/>
    </source>
</evidence>
<dbReference type="InterPro" id="IPR001610">
    <property type="entry name" value="PAC"/>
</dbReference>
<dbReference type="Pfam" id="PF08448">
    <property type="entry name" value="PAS_4"/>
    <property type="match status" value="1"/>
</dbReference>
<dbReference type="SUPFAM" id="SSF47226">
    <property type="entry name" value="Histidine-containing phosphotransfer domain, HPT domain"/>
    <property type="match status" value="1"/>
</dbReference>
<dbReference type="SMART" id="SM00448">
    <property type="entry name" value="REC"/>
    <property type="match status" value="2"/>
</dbReference>
<evidence type="ECO:0000256" key="14">
    <source>
        <dbReference type="SAM" id="Coils"/>
    </source>
</evidence>
<keyword evidence="9" id="KW-1133">Transmembrane helix</keyword>
<sequence length="1376" mass="154815">MQSSLGIGRPEDFIPFLASLDSSVANFAAVSDSILLPEGFSFAGCLWLRDRDGTAWGGLALFGEKGSALNETQKKALELLGENLYDSFCQKSAIKEIRSFEKIFNHSNDLVCIVDFDGRFEKINPSFSTVLGWSWEQIGGKNFEAFIFPDDLELTKKVFGQLLQGEKGQQVVHRFLTASGGHRVIQWKPTSDLDSNRIYAIGRDVTEERILEDKLKESKQRMREFFENSQGLMCTHDLNGRFLTVNASGAAMVGYSKEEILEMTLFDLVPQEHHVGIRYYLDQIQSQGKAEGNMLVRHRDGTIRTWLFNNILKTPADGSEPYIIGNAIDITIRARLEKDLRLTKALLEETGKVARVGGWEVDLKTYRVSWTPVTKLIHEVPEDFVPNLDEGINFYKEGESREKISQAVKEAIEEGTPWNLDLQIVTAKGNTLWVRAIGNPVRENGKTVRLVGTFQDIDLAKEAELEAARAKKLLVDVFNASSEVSIIAMDEWGVITVFNKGAEKMLGYSAAEMVGKQSPTIIHLPEEIAIHSQKVSEEFGYPVTGNDVFFARAEKYGSEKKNWTYVCKDGQRRLVELVVTPIRDLDQSTIGYLGIAIDITDKRETEIELNNERSRLTAFVKHTPAAVAMLDRDLVYLAVSNRWTQEFKLAESEVIGHSHYKLFADIITDESYVWHEQVMRGEVIGKQEEKVMIAGVEDPQYLSWEMRPWFLYDGEIGGMMVLSQNVTGMVKRREELQIAKNQAEEASRAKSEFLANMSHEIRTPLNGVIGFTDLVLKTKLTDTQNQYLTIVNQSANALLSIINDILDFSKIEAGKLELDLEKTDLYELASQATDIITYQIQKKGLELLLNVATELPRFIYADSVRLKQVLVNLLGNASKFTEKGEIELKISPLEGEESRTTIRFEVRDTGIGIHPDKQAKIFEAFSQEDSSTTKKYGGTGLGLTISNKLLGLMDSGLQLRSKLGKGSTFYFDVTFPSEKGEPIEWVGLETIQRVLVVDDNENNRTIVSQMLRLKNIKTTEATNGFEALQLLANGKRFDVVLMDYHMPFMDGIETIRKIRETFDGHLEDMPILLLHSSSDDQRIIQACREFGIKFRLIKPLKIQELYHALSHLSEKQEAVETTVEIPTPNTRLAKILIAEDNPINMLLAETILNKCLPNVVLSKVENGRQAVDFCQSEAPDLILMDIQMPVMNGYEATKHIRLIPGCAEVPIVALTAGNVKGEKEKCLEAGMDDFVVKPVVEQTLSLVLDRWLTTSSVSLEEGVFPKEKSKHFDPEKLAAYADGNVDFLKKILIIVKDELKGSYEDLERQLKMKNLNESNEAGHKLYGTSVSSGFDVLATLAKELELAEKWEEPLMPDLIAKILREIEIVSQLIQGE</sequence>
<dbReference type="EMBL" id="JAFKCW010000002">
    <property type="protein sequence ID" value="MBN7801241.1"/>
    <property type="molecule type" value="Genomic_DNA"/>
</dbReference>
<evidence type="ECO:0000256" key="6">
    <source>
        <dbReference type="ARBA" id="ARBA00022692"/>
    </source>
</evidence>
<gene>
    <name evidence="20" type="ORF">J0A67_10230</name>
</gene>
<dbReference type="InterPro" id="IPR013767">
    <property type="entry name" value="PAS_fold"/>
</dbReference>
<feature type="modified residue" description="4-aspartylphosphate" evidence="13">
    <location>
        <position position="1185"/>
    </location>
</feature>
<dbReference type="PRINTS" id="PR00344">
    <property type="entry name" value="BCTRLSENSOR"/>
</dbReference>
<proteinExistence type="predicted"/>
<dbReference type="InterPro" id="IPR036097">
    <property type="entry name" value="HisK_dim/P_sf"/>
</dbReference>
<dbReference type="SUPFAM" id="SSF52172">
    <property type="entry name" value="CheY-like"/>
    <property type="match status" value="2"/>
</dbReference>
<dbReference type="InterPro" id="IPR000700">
    <property type="entry name" value="PAS-assoc_C"/>
</dbReference>
<dbReference type="SUPFAM" id="SSF47384">
    <property type="entry name" value="Homodimeric domain of signal transducing histidine kinase"/>
    <property type="match status" value="1"/>
</dbReference>
<dbReference type="InterPro" id="IPR001789">
    <property type="entry name" value="Sig_transdc_resp-reg_receiver"/>
</dbReference>
<dbReference type="Proteomes" id="UP000664698">
    <property type="component" value="Unassembled WGS sequence"/>
</dbReference>
<dbReference type="Pfam" id="PF02518">
    <property type="entry name" value="HATPase_c"/>
    <property type="match status" value="1"/>
</dbReference>
<feature type="domain" description="Response regulatory" evidence="16">
    <location>
        <begin position="1134"/>
        <end position="1252"/>
    </location>
</feature>
<evidence type="ECO:0000256" key="10">
    <source>
        <dbReference type="ARBA" id="ARBA00023012"/>
    </source>
</evidence>
<keyword evidence="5 13" id="KW-0597">Phosphoprotein</keyword>
<keyword evidence="4" id="KW-1003">Cell membrane</keyword>
<dbReference type="InterPro" id="IPR003594">
    <property type="entry name" value="HATPase_dom"/>
</dbReference>
<dbReference type="CDD" id="cd16922">
    <property type="entry name" value="HATPase_EvgS-ArcB-TorS-like"/>
    <property type="match status" value="1"/>
</dbReference>
<dbReference type="Pfam" id="PF00512">
    <property type="entry name" value="HisKA"/>
    <property type="match status" value="1"/>
</dbReference>
<dbReference type="InterPro" id="IPR008207">
    <property type="entry name" value="Sig_transdc_His_kin_Hpt_dom"/>
</dbReference>
<dbReference type="InterPro" id="IPR004358">
    <property type="entry name" value="Sig_transdc_His_kin-like_C"/>
</dbReference>
<dbReference type="RefSeq" id="WP_206569212.1">
    <property type="nucleotide sequence ID" value="NZ_JAFKCW010000002.1"/>
</dbReference>
<evidence type="ECO:0000259" key="19">
    <source>
        <dbReference type="PROSITE" id="PS50894"/>
    </source>
</evidence>
<feature type="domain" description="PAC" evidence="18">
    <location>
        <begin position="559"/>
        <end position="611"/>
    </location>
</feature>
<keyword evidence="8" id="KW-0067">ATP-binding</keyword>
<dbReference type="SMART" id="SM00086">
    <property type="entry name" value="PAC"/>
    <property type="match status" value="4"/>
</dbReference>
<feature type="modified residue" description="4-aspartylphosphate" evidence="13">
    <location>
        <position position="1043"/>
    </location>
</feature>
<evidence type="ECO:0000256" key="7">
    <source>
        <dbReference type="ARBA" id="ARBA00022741"/>
    </source>
</evidence>
<comment type="subcellular location">
    <subcellularLocation>
        <location evidence="2">Cell membrane</location>
        <topology evidence="2">Multi-pass membrane protein</topology>
    </subcellularLocation>
</comment>
<feature type="coiled-coil region" evidence="14">
    <location>
        <begin position="729"/>
        <end position="756"/>
    </location>
</feature>
<comment type="caution">
    <text evidence="20">The sequence shown here is derived from an EMBL/GenBank/DDBJ whole genome shotgun (WGS) entry which is preliminary data.</text>
</comment>
<dbReference type="PROSITE" id="PS50109">
    <property type="entry name" value="HIS_KIN"/>
    <property type="match status" value="1"/>
</dbReference>
<evidence type="ECO:0000256" key="12">
    <source>
        <dbReference type="PROSITE-ProRule" id="PRU00110"/>
    </source>
</evidence>
<evidence type="ECO:0000259" key="18">
    <source>
        <dbReference type="PROSITE" id="PS50113"/>
    </source>
</evidence>
<feature type="modified residue" description="Phosphohistidine" evidence="12">
    <location>
        <position position="1323"/>
    </location>
</feature>
<accession>A0ABS3BQR4</accession>
<feature type="domain" description="PAC" evidence="18">
    <location>
        <begin position="418"/>
        <end position="469"/>
    </location>
</feature>
<dbReference type="PROSITE" id="PS50112">
    <property type="entry name" value="PAS"/>
    <property type="match status" value="3"/>
</dbReference>
<dbReference type="Pfam" id="PF00989">
    <property type="entry name" value="PAS"/>
    <property type="match status" value="2"/>
</dbReference>
<keyword evidence="6" id="KW-0812">Transmembrane</keyword>
<dbReference type="PANTHER" id="PTHR45339:SF1">
    <property type="entry name" value="HYBRID SIGNAL TRANSDUCTION HISTIDINE KINASE J"/>
    <property type="match status" value="1"/>
</dbReference>
<dbReference type="InterPro" id="IPR035965">
    <property type="entry name" value="PAS-like_dom_sf"/>
</dbReference>
<dbReference type="Pfam" id="PF00072">
    <property type="entry name" value="Response_reg"/>
    <property type="match status" value="2"/>
</dbReference>
<evidence type="ECO:0000259" key="15">
    <source>
        <dbReference type="PROSITE" id="PS50109"/>
    </source>
</evidence>
<dbReference type="CDD" id="cd00082">
    <property type="entry name" value="HisKA"/>
    <property type="match status" value="1"/>
</dbReference>
<dbReference type="CDD" id="cd17546">
    <property type="entry name" value="REC_hyHK_CKI1_RcsC-like"/>
    <property type="match status" value="2"/>
</dbReference>
<dbReference type="PROSITE" id="PS50894">
    <property type="entry name" value="HPT"/>
    <property type="match status" value="1"/>
</dbReference>
<dbReference type="Gene3D" id="3.30.450.20">
    <property type="entry name" value="PAS domain"/>
    <property type="match status" value="5"/>
</dbReference>
<evidence type="ECO:0000256" key="9">
    <source>
        <dbReference type="ARBA" id="ARBA00022989"/>
    </source>
</evidence>
<keyword evidence="21" id="KW-1185">Reference proteome</keyword>
<evidence type="ECO:0000256" key="5">
    <source>
        <dbReference type="ARBA" id="ARBA00022553"/>
    </source>
</evidence>
<keyword evidence="10" id="KW-0902">Two-component regulatory system</keyword>
<feature type="domain" description="PAS" evidence="17">
    <location>
        <begin position="218"/>
        <end position="288"/>
    </location>
</feature>
<evidence type="ECO:0000259" key="16">
    <source>
        <dbReference type="PROSITE" id="PS50110"/>
    </source>
</evidence>
<keyword evidence="11" id="KW-0472">Membrane</keyword>
<feature type="domain" description="HPt" evidence="19">
    <location>
        <begin position="1284"/>
        <end position="1376"/>
    </location>
</feature>
<dbReference type="SUPFAM" id="SSF55785">
    <property type="entry name" value="PYP-like sensor domain (PAS domain)"/>
    <property type="match status" value="5"/>
</dbReference>
<evidence type="ECO:0000256" key="3">
    <source>
        <dbReference type="ARBA" id="ARBA00012438"/>
    </source>
</evidence>
<dbReference type="InterPro" id="IPR000014">
    <property type="entry name" value="PAS"/>
</dbReference>
<dbReference type="Gene3D" id="1.20.120.160">
    <property type="entry name" value="HPT domain"/>
    <property type="match status" value="1"/>
</dbReference>
<dbReference type="Pfam" id="PF08447">
    <property type="entry name" value="PAS_3"/>
    <property type="match status" value="1"/>
</dbReference>
<evidence type="ECO:0000256" key="2">
    <source>
        <dbReference type="ARBA" id="ARBA00004651"/>
    </source>
</evidence>
<protein>
    <recommendedName>
        <fullName evidence="3">histidine kinase</fullName>
        <ecNumber evidence="3">2.7.13.3</ecNumber>
    </recommendedName>
</protein>
<dbReference type="SMART" id="SM00387">
    <property type="entry name" value="HATPase_c"/>
    <property type="match status" value="1"/>
</dbReference>
<dbReference type="SUPFAM" id="SSF55874">
    <property type="entry name" value="ATPase domain of HSP90 chaperone/DNA topoisomerase II/histidine kinase"/>
    <property type="match status" value="1"/>
</dbReference>
<dbReference type="Gene3D" id="1.10.287.130">
    <property type="match status" value="1"/>
</dbReference>
<feature type="domain" description="PAS" evidence="17">
    <location>
        <begin position="470"/>
        <end position="517"/>
    </location>
</feature>
<dbReference type="NCBIfam" id="TIGR00229">
    <property type="entry name" value="sensory_box"/>
    <property type="match status" value="3"/>
</dbReference>
<dbReference type="InterPro" id="IPR036641">
    <property type="entry name" value="HPT_dom_sf"/>
</dbReference>
<feature type="domain" description="Histidine kinase" evidence="15">
    <location>
        <begin position="756"/>
        <end position="977"/>
    </location>
</feature>
<dbReference type="InterPro" id="IPR036890">
    <property type="entry name" value="HATPase_C_sf"/>
</dbReference>
<evidence type="ECO:0000313" key="21">
    <source>
        <dbReference type="Proteomes" id="UP000664698"/>
    </source>
</evidence>
<evidence type="ECO:0000313" key="20">
    <source>
        <dbReference type="EMBL" id="MBN7801241.1"/>
    </source>
</evidence>
<dbReference type="PROSITE" id="PS50110">
    <property type="entry name" value="RESPONSE_REGULATORY"/>
    <property type="match status" value="2"/>
</dbReference>
<dbReference type="InterPro" id="IPR011006">
    <property type="entry name" value="CheY-like_superfamily"/>
</dbReference>
<organism evidence="20 21">
    <name type="scientific">Algoriphagus aestuariicola</name>
    <dbReference type="NCBI Taxonomy" id="1852016"/>
    <lineage>
        <taxon>Bacteria</taxon>
        <taxon>Pseudomonadati</taxon>
        <taxon>Bacteroidota</taxon>
        <taxon>Cytophagia</taxon>
        <taxon>Cytophagales</taxon>
        <taxon>Cyclobacteriaceae</taxon>
        <taxon>Algoriphagus</taxon>
    </lineage>
</organism>